<evidence type="ECO:0000256" key="9">
    <source>
        <dbReference type="ARBA" id="ARBA00022840"/>
    </source>
</evidence>
<dbReference type="Proteomes" id="UP000783287">
    <property type="component" value="Unassembled WGS sequence"/>
</dbReference>
<evidence type="ECO:0000256" key="3">
    <source>
        <dbReference type="ARBA" id="ARBA00012584"/>
    </source>
</evidence>
<dbReference type="PANTHER" id="PTHR17490">
    <property type="entry name" value="SUA5"/>
    <property type="match status" value="1"/>
</dbReference>
<dbReference type="InterPro" id="IPR006070">
    <property type="entry name" value="Sua5-like_dom"/>
</dbReference>
<evidence type="ECO:0000313" key="13">
    <source>
        <dbReference type="EMBL" id="MCA9382811.1"/>
    </source>
</evidence>
<comment type="caution">
    <text evidence="13">The sequence shown here is derived from an EMBL/GenBank/DDBJ whole genome shotgun (WGS) entry which is preliminary data.</text>
</comment>
<dbReference type="GO" id="GO:0002949">
    <property type="term" value="P:tRNA threonylcarbamoyladenosine modification"/>
    <property type="evidence" value="ECO:0007669"/>
    <property type="project" value="InterPro"/>
</dbReference>
<dbReference type="GO" id="GO:0061710">
    <property type="term" value="F:L-threonylcarbamoyladenylate synthase"/>
    <property type="evidence" value="ECO:0007669"/>
    <property type="project" value="UniProtKB-EC"/>
</dbReference>
<dbReference type="InterPro" id="IPR027417">
    <property type="entry name" value="P-loop_NTPase"/>
</dbReference>
<dbReference type="EC" id="2.7.7.87" evidence="3"/>
<dbReference type="Pfam" id="PF01300">
    <property type="entry name" value="Sua5_yciO_yrdC"/>
    <property type="match status" value="1"/>
</dbReference>
<name>A0A955RIF7_9BACT</name>
<dbReference type="GO" id="GO:0005737">
    <property type="term" value="C:cytoplasm"/>
    <property type="evidence" value="ECO:0007669"/>
    <property type="project" value="UniProtKB-SubCell"/>
</dbReference>
<dbReference type="InterPro" id="IPR050156">
    <property type="entry name" value="TC-AMP_synthase_SUA5"/>
</dbReference>
<dbReference type="SUPFAM" id="SSF52540">
    <property type="entry name" value="P-loop containing nucleoside triphosphate hydrolases"/>
    <property type="match status" value="1"/>
</dbReference>
<dbReference type="PROSITE" id="PS51163">
    <property type="entry name" value="YRDC"/>
    <property type="match status" value="1"/>
</dbReference>
<evidence type="ECO:0000256" key="11">
    <source>
        <dbReference type="ARBA" id="ARBA00048366"/>
    </source>
</evidence>
<organism evidence="13 14">
    <name type="scientific">Candidatus Dojkabacteria bacterium</name>
    <dbReference type="NCBI Taxonomy" id="2099670"/>
    <lineage>
        <taxon>Bacteria</taxon>
        <taxon>Candidatus Dojkabacteria</taxon>
    </lineage>
</organism>
<accession>A0A955RIF7</accession>
<comment type="catalytic activity">
    <reaction evidence="11">
        <text>L-threonine + hydrogencarbonate + ATP = L-threonylcarbamoyladenylate + diphosphate + H2O</text>
        <dbReference type="Rhea" id="RHEA:36407"/>
        <dbReference type="ChEBI" id="CHEBI:15377"/>
        <dbReference type="ChEBI" id="CHEBI:17544"/>
        <dbReference type="ChEBI" id="CHEBI:30616"/>
        <dbReference type="ChEBI" id="CHEBI:33019"/>
        <dbReference type="ChEBI" id="CHEBI:57926"/>
        <dbReference type="ChEBI" id="CHEBI:73682"/>
        <dbReference type="EC" id="2.7.7.87"/>
    </reaction>
</comment>
<sequence>MKRIIINSTNRSEAIKEAVAVLNAGGIVIFPTETCYGVAANATNQDSVDKMLAYKRRPEGKAISIAVNSPEMAAKYVSANSSALDVYDKFLPGPVTVISKSLGKVAKGLEAENGTLGIRIPDYQLALDLVTELGGPISASSANSSGKKTPYTIEDILDNLSKKQKGLVDLILDVGELVHNPPSTVIDTTKMNMQVLREGSIRLDDKHEEFDIESAEEMQELGEKLILQQQDSYIIKPLLILFNADLGAGKTQFTKGVAKGLGITEVVTSPTYTLIEEYPYKNGKLIHFDAWRIERIEELEDLEIEKEIKPGNVIVIEWAGATASFFEEFIKNQDVDFIEIHIDYTSLTARKVKIFQ</sequence>
<dbReference type="Pfam" id="PF02367">
    <property type="entry name" value="TsaE"/>
    <property type="match status" value="1"/>
</dbReference>
<keyword evidence="7" id="KW-0548">Nucleotidyltransferase</keyword>
<dbReference type="Gene3D" id="3.40.50.300">
    <property type="entry name" value="P-loop containing nucleotide triphosphate hydrolases"/>
    <property type="match status" value="1"/>
</dbReference>
<reference evidence="13" key="1">
    <citation type="submission" date="2020-04" db="EMBL/GenBank/DDBJ databases">
        <authorList>
            <person name="Zhang T."/>
        </authorList>
    </citation>
    <scope>NUCLEOTIDE SEQUENCE</scope>
    <source>
        <strain evidence="13">HKST-UBA14</strain>
    </source>
</reference>
<dbReference type="PANTHER" id="PTHR17490:SF16">
    <property type="entry name" value="THREONYLCARBAMOYL-AMP SYNTHASE"/>
    <property type="match status" value="1"/>
</dbReference>
<feature type="domain" description="YrdC-like" evidence="12">
    <location>
        <begin position="12"/>
        <end position="201"/>
    </location>
</feature>
<gene>
    <name evidence="13" type="ORF">KC909_00435</name>
</gene>
<evidence type="ECO:0000256" key="6">
    <source>
        <dbReference type="ARBA" id="ARBA00022694"/>
    </source>
</evidence>
<comment type="similarity">
    <text evidence="2">Belongs to the SUA5 family.</text>
</comment>
<dbReference type="GO" id="GO:0005524">
    <property type="term" value="F:ATP binding"/>
    <property type="evidence" value="ECO:0007669"/>
    <property type="project" value="UniProtKB-KW"/>
</dbReference>
<evidence type="ECO:0000313" key="14">
    <source>
        <dbReference type="Proteomes" id="UP000783287"/>
    </source>
</evidence>
<keyword evidence="4" id="KW-0963">Cytoplasm</keyword>
<dbReference type="NCBIfam" id="TIGR00150">
    <property type="entry name" value="T6A_YjeE"/>
    <property type="match status" value="1"/>
</dbReference>
<dbReference type="GO" id="GO:0003725">
    <property type="term" value="F:double-stranded RNA binding"/>
    <property type="evidence" value="ECO:0007669"/>
    <property type="project" value="InterPro"/>
</dbReference>
<evidence type="ECO:0000256" key="2">
    <source>
        <dbReference type="ARBA" id="ARBA00007663"/>
    </source>
</evidence>
<dbReference type="GO" id="GO:0006450">
    <property type="term" value="P:regulation of translational fidelity"/>
    <property type="evidence" value="ECO:0007669"/>
    <property type="project" value="TreeGrafter"/>
</dbReference>
<evidence type="ECO:0000256" key="8">
    <source>
        <dbReference type="ARBA" id="ARBA00022741"/>
    </source>
</evidence>
<dbReference type="SUPFAM" id="SSF55821">
    <property type="entry name" value="YrdC/RibB"/>
    <property type="match status" value="1"/>
</dbReference>
<dbReference type="AlphaFoldDB" id="A0A955RIF7"/>
<evidence type="ECO:0000256" key="7">
    <source>
        <dbReference type="ARBA" id="ARBA00022695"/>
    </source>
</evidence>
<comment type="subcellular location">
    <subcellularLocation>
        <location evidence="1">Cytoplasm</location>
    </subcellularLocation>
</comment>
<dbReference type="NCBIfam" id="TIGR00057">
    <property type="entry name" value="L-threonylcarbamoyladenylate synthase"/>
    <property type="match status" value="1"/>
</dbReference>
<evidence type="ECO:0000256" key="1">
    <source>
        <dbReference type="ARBA" id="ARBA00004496"/>
    </source>
</evidence>
<dbReference type="EMBL" id="JAGQLK010000005">
    <property type="protein sequence ID" value="MCA9382811.1"/>
    <property type="molecule type" value="Genomic_DNA"/>
</dbReference>
<evidence type="ECO:0000259" key="12">
    <source>
        <dbReference type="PROSITE" id="PS51163"/>
    </source>
</evidence>
<keyword evidence="9" id="KW-0067">ATP-binding</keyword>
<proteinExistence type="inferred from homology"/>
<evidence type="ECO:0000256" key="4">
    <source>
        <dbReference type="ARBA" id="ARBA00022490"/>
    </source>
</evidence>
<keyword evidence="8" id="KW-0547">Nucleotide-binding</keyword>
<reference evidence="13" key="2">
    <citation type="journal article" date="2021" name="Microbiome">
        <title>Successional dynamics and alternative stable states in a saline activated sludge microbial community over 9 years.</title>
        <authorList>
            <person name="Wang Y."/>
            <person name="Ye J."/>
            <person name="Ju F."/>
            <person name="Liu L."/>
            <person name="Boyd J.A."/>
            <person name="Deng Y."/>
            <person name="Parks D.H."/>
            <person name="Jiang X."/>
            <person name="Yin X."/>
            <person name="Woodcroft B.J."/>
            <person name="Tyson G.W."/>
            <person name="Hugenholtz P."/>
            <person name="Polz M.F."/>
            <person name="Zhang T."/>
        </authorList>
    </citation>
    <scope>NUCLEOTIDE SEQUENCE</scope>
    <source>
        <strain evidence="13">HKST-UBA14</strain>
    </source>
</reference>
<dbReference type="InterPro" id="IPR017945">
    <property type="entry name" value="DHBP_synth_RibB-like_a/b_dom"/>
</dbReference>
<evidence type="ECO:0000256" key="10">
    <source>
        <dbReference type="ARBA" id="ARBA00029774"/>
    </source>
</evidence>
<protein>
    <recommendedName>
        <fullName evidence="10">L-threonylcarbamoyladenylate synthase</fullName>
        <ecNumber evidence="3">2.7.7.87</ecNumber>
    </recommendedName>
    <alternativeName>
        <fullName evidence="10">L-threonylcarbamoyladenylate synthase</fullName>
    </alternativeName>
</protein>
<keyword evidence="5" id="KW-0808">Transferase</keyword>
<keyword evidence="6" id="KW-0819">tRNA processing</keyword>
<dbReference type="InterPro" id="IPR003442">
    <property type="entry name" value="T6A_TsaE"/>
</dbReference>
<evidence type="ECO:0000256" key="5">
    <source>
        <dbReference type="ARBA" id="ARBA00022679"/>
    </source>
</evidence>
<dbReference type="Gene3D" id="3.90.870.10">
    <property type="entry name" value="DHBP synthase"/>
    <property type="match status" value="1"/>
</dbReference>
<dbReference type="GO" id="GO:0000049">
    <property type="term" value="F:tRNA binding"/>
    <property type="evidence" value="ECO:0007669"/>
    <property type="project" value="TreeGrafter"/>
</dbReference>